<proteinExistence type="predicted"/>
<sequence length="241" mass="27049">MKKFKILKLTAGVIFLVLAGALSFLYFTHYRATTEVLALIDAHYLAEETDKALEFWPPHQESEIGLIIYPGGNVDFRAYSRLALEISKHGYYTVIARMPLSLAVLDQRHADGIIDSNSHIQKWVIAGHSLGGAMAARYARENNTLLDGLILWASYPDVDLSASGIKVMSIYATNDGIINQRRFENTKPYLPKDTSFVSITGGNHSYFGDYGFQRGDREADITREEQQQKIVENVVLFLEAL</sequence>
<gene>
    <name evidence="2" type="ORF">DealDRAFT_1242</name>
</gene>
<accession>C0GFI3</accession>
<feature type="domain" description="Alpha/beta hydrolase fold-5" evidence="1">
    <location>
        <begin position="65"/>
        <end position="227"/>
    </location>
</feature>
<dbReference type="Pfam" id="PF12695">
    <property type="entry name" value="Abhydrolase_5"/>
    <property type="match status" value="1"/>
</dbReference>
<dbReference type="OrthoDB" id="9780932at2"/>
<keyword evidence="3" id="KW-1185">Reference proteome</keyword>
<evidence type="ECO:0000313" key="2">
    <source>
        <dbReference type="EMBL" id="EEG77943.1"/>
    </source>
</evidence>
<dbReference type="Gene3D" id="3.40.50.1820">
    <property type="entry name" value="alpha/beta hydrolase"/>
    <property type="match status" value="1"/>
</dbReference>
<dbReference type="SUPFAM" id="SSF53474">
    <property type="entry name" value="alpha/beta-Hydrolases"/>
    <property type="match status" value="1"/>
</dbReference>
<dbReference type="GO" id="GO:0016787">
    <property type="term" value="F:hydrolase activity"/>
    <property type="evidence" value="ECO:0007669"/>
    <property type="project" value="InterPro"/>
</dbReference>
<reference evidence="2 3" key="1">
    <citation type="submission" date="2009-02" db="EMBL/GenBank/DDBJ databases">
        <title>Sequencing of the draft genome and assembly of Dethiobacter alkaliphilus AHT 1.</title>
        <authorList>
            <consortium name="US DOE Joint Genome Institute (JGI-PGF)"/>
            <person name="Lucas S."/>
            <person name="Copeland A."/>
            <person name="Lapidus A."/>
            <person name="Glavina del Rio T."/>
            <person name="Dalin E."/>
            <person name="Tice H."/>
            <person name="Bruce D."/>
            <person name="Goodwin L."/>
            <person name="Pitluck S."/>
            <person name="Larimer F."/>
            <person name="Land M.L."/>
            <person name="Hauser L."/>
            <person name="Muyzer G."/>
        </authorList>
    </citation>
    <scope>NUCLEOTIDE SEQUENCE [LARGE SCALE GENOMIC DNA]</scope>
    <source>
        <strain evidence="2 3">AHT 1</strain>
    </source>
</reference>
<dbReference type="eggNOG" id="COG1073">
    <property type="taxonomic scope" value="Bacteria"/>
</dbReference>
<protein>
    <recommendedName>
        <fullName evidence="1">Alpha/beta hydrolase fold-5 domain-containing protein</fullName>
    </recommendedName>
</protein>
<dbReference type="STRING" id="555088.DealDRAFT_1242"/>
<organism evidence="2 3">
    <name type="scientific">Dethiobacter alkaliphilus AHT 1</name>
    <dbReference type="NCBI Taxonomy" id="555088"/>
    <lineage>
        <taxon>Bacteria</taxon>
        <taxon>Bacillati</taxon>
        <taxon>Bacillota</taxon>
        <taxon>Dethiobacteria</taxon>
        <taxon>Dethiobacterales</taxon>
        <taxon>Dethiobacteraceae</taxon>
        <taxon>Dethiobacter</taxon>
    </lineage>
</organism>
<comment type="caution">
    <text evidence="2">The sequence shown here is derived from an EMBL/GenBank/DDBJ whole genome shotgun (WGS) entry which is preliminary data.</text>
</comment>
<evidence type="ECO:0000259" key="1">
    <source>
        <dbReference type="Pfam" id="PF12695"/>
    </source>
</evidence>
<dbReference type="AlphaFoldDB" id="C0GFI3"/>
<dbReference type="InterPro" id="IPR029058">
    <property type="entry name" value="AB_hydrolase_fold"/>
</dbReference>
<dbReference type="RefSeq" id="WP_008515862.1">
    <property type="nucleotide sequence ID" value="NZ_ACJM01000005.1"/>
</dbReference>
<dbReference type="Proteomes" id="UP000006443">
    <property type="component" value="Unassembled WGS sequence"/>
</dbReference>
<name>C0GFI3_DETAL</name>
<dbReference type="EMBL" id="ACJM01000005">
    <property type="protein sequence ID" value="EEG77943.1"/>
    <property type="molecule type" value="Genomic_DNA"/>
</dbReference>
<dbReference type="InterPro" id="IPR029059">
    <property type="entry name" value="AB_hydrolase_5"/>
</dbReference>
<evidence type="ECO:0000313" key="3">
    <source>
        <dbReference type="Proteomes" id="UP000006443"/>
    </source>
</evidence>